<dbReference type="InterPro" id="IPR050266">
    <property type="entry name" value="AB_hydrolase_sf"/>
</dbReference>
<dbReference type="AlphaFoldDB" id="A0A938YGP8"/>
<protein>
    <submittedName>
        <fullName evidence="3">Alpha/beta fold hydrolase</fullName>
    </submittedName>
</protein>
<dbReference type="InterPro" id="IPR029058">
    <property type="entry name" value="AB_hydrolase_fold"/>
</dbReference>
<keyword evidence="4" id="KW-1185">Reference proteome</keyword>
<dbReference type="Pfam" id="PF00561">
    <property type="entry name" value="Abhydrolase_1"/>
    <property type="match status" value="1"/>
</dbReference>
<dbReference type="InterPro" id="IPR000073">
    <property type="entry name" value="AB_hydrolase_1"/>
</dbReference>
<keyword evidence="1 3" id="KW-0378">Hydrolase</keyword>
<evidence type="ECO:0000256" key="1">
    <source>
        <dbReference type="ARBA" id="ARBA00022801"/>
    </source>
</evidence>
<evidence type="ECO:0000313" key="3">
    <source>
        <dbReference type="EMBL" id="MBM9477365.1"/>
    </source>
</evidence>
<reference evidence="3" key="1">
    <citation type="submission" date="2021-01" db="EMBL/GenBank/DDBJ databases">
        <title>KCTC 19127 draft genome.</title>
        <authorList>
            <person name="An D."/>
        </authorList>
    </citation>
    <scope>NUCLEOTIDE SEQUENCE</scope>
    <source>
        <strain evidence="3">KCTC 19127</strain>
    </source>
</reference>
<feature type="domain" description="AB hydrolase-1" evidence="2">
    <location>
        <begin position="31"/>
        <end position="257"/>
    </location>
</feature>
<proteinExistence type="predicted"/>
<dbReference type="Proteomes" id="UP000663801">
    <property type="component" value="Unassembled WGS sequence"/>
</dbReference>
<dbReference type="SUPFAM" id="SSF53474">
    <property type="entry name" value="alpha/beta-Hydrolases"/>
    <property type="match status" value="1"/>
</dbReference>
<accession>A0A938YGP8</accession>
<organism evidence="3 4">
    <name type="scientific">Nakamurella flavida</name>
    <dbReference type="NCBI Taxonomy" id="363630"/>
    <lineage>
        <taxon>Bacteria</taxon>
        <taxon>Bacillati</taxon>
        <taxon>Actinomycetota</taxon>
        <taxon>Actinomycetes</taxon>
        <taxon>Nakamurellales</taxon>
        <taxon>Nakamurellaceae</taxon>
        <taxon>Nakamurella</taxon>
    </lineage>
</organism>
<sequence>MHEDLQVPLRRAQTTSRPHLAYVDVGRVGDPPVVLLHGVGSSASTWATLLPLLPADRRYIAADYRGHGDSEPVGESYSLQDQVDDHIRLLDELGVGAAVVIGFSLGAVVAQAVAVDHPERTTALVLLNSIGGRDEAQRTRALDRLQVIRTTDPAESARASVERWFTEAFRHDRPDLVAAECAVVAGVDHHSYGSAYEILATTDLLDRADAITVPTLVVTGEDDAGSTPAMSRALAARIPGADLVIRPGLRHYLHIEDAPVLARLITDFLAGHAPVA</sequence>
<comment type="caution">
    <text evidence="3">The sequence shown here is derived from an EMBL/GenBank/DDBJ whole genome shotgun (WGS) entry which is preliminary data.</text>
</comment>
<dbReference type="PANTHER" id="PTHR43798:SF31">
    <property type="entry name" value="AB HYDROLASE SUPERFAMILY PROTEIN YCLE"/>
    <property type="match status" value="1"/>
</dbReference>
<dbReference type="EMBL" id="JAERWL010000010">
    <property type="protein sequence ID" value="MBM9477365.1"/>
    <property type="molecule type" value="Genomic_DNA"/>
</dbReference>
<dbReference type="GO" id="GO:0016787">
    <property type="term" value="F:hydrolase activity"/>
    <property type="evidence" value="ECO:0007669"/>
    <property type="project" value="UniProtKB-KW"/>
</dbReference>
<evidence type="ECO:0000313" key="4">
    <source>
        <dbReference type="Proteomes" id="UP000663801"/>
    </source>
</evidence>
<dbReference type="Gene3D" id="3.40.50.1820">
    <property type="entry name" value="alpha/beta hydrolase"/>
    <property type="match status" value="1"/>
</dbReference>
<dbReference type="PRINTS" id="PR00111">
    <property type="entry name" value="ABHYDROLASE"/>
</dbReference>
<dbReference type="GO" id="GO:0016020">
    <property type="term" value="C:membrane"/>
    <property type="evidence" value="ECO:0007669"/>
    <property type="project" value="TreeGrafter"/>
</dbReference>
<name>A0A938YGP8_9ACTN</name>
<gene>
    <name evidence="3" type="ORF">JL107_13005</name>
</gene>
<dbReference type="RefSeq" id="WP_205257479.1">
    <property type="nucleotide sequence ID" value="NZ_BAAAPV010000003.1"/>
</dbReference>
<evidence type="ECO:0000259" key="2">
    <source>
        <dbReference type="Pfam" id="PF00561"/>
    </source>
</evidence>
<dbReference type="PANTHER" id="PTHR43798">
    <property type="entry name" value="MONOACYLGLYCEROL LIPASE"/>
    <property type="match status" value="1"/>
</dbReference>